<reference evidence="2 3" key="1">
    <citation type="submission" date="2020-06" db="EMBL/GenBank/DDBJ databases">
        <title>Actinomadura xiongansis sp. nov., isolated from soil of Baiyangdian.</title>
        <authorList>
            <person name="Zhang X."/>
        </authorList>
    </citation>
    <scope>NUCLEOTIDE SEQUENCE [LARGE SCALE GENOMIC DNA]</scope>
    <source>
        <strain evidence="2 3">HBUM206468</strain>
    </source>
</reference>
<dbReference type="Proteomes" id="UP000805614">
    <property type="component" value="Unassembled WGS sequence"/>
</dbReference>
<dbReference type="SUPFAM" id="SSF50494">
    <property type="entry name" value="Trypsin-like serine proteases"/>
    <property type="match status" value="1"/>
</dbReference>
<dbReference type="InterPro" id="IPR009003">
    <property type="entry name" value="Peptidase_S1_PA"/>
</dbReference>
<protein>
    <submittedName>
        <fullName evidence="2">Uncharacterized protein</fullName>
    </submittedName>
</protein>
<feature type="signal peptide" evidence="1">
    <location>
        <begin position="1"/>
        <end position="29"/>
    </location>
</feature>
<keyword evidence="3" id="KW-1185">Reference proteome</keyword>
<accession>A0ABR7LVV6</accession>
<dbReference type="InterPro" id="IPR043504">
    <property type="entry name" value="Peptidase_S1_PA_chymotrypsin"/>
</dbReference>
<organism evidence="2 3">
    <name type="scientific">Actinomadura alba</name>
    <dbReference type="NCBI Taxonomy" id="406431"/>
    <lineage>
        <taxon>Bacteria</taxon>
        <taxon>Bacillati</taxon>
        <taxon>Actinomycetota</taxon>
        <taxon>Actinomycetes</taxon>
        <taxon>Streptosporangiales</taxon>
        <taxon>Thermomonosporaceae</taxon>
        <taxon>Actinomadura</taxon>
    </lineage>
</organism>
<evidence type="ECO:0000313" key="2">
    <source>
        <dbReference type="EMBL" id="MBC6468642.1"/>
    </source>
</evidence>
<evidence type="ECO:0000256" key="1">
    <source>
        <dbReference type="SAM" id="SignalP"/>
    </source>
</evidence>
<evidence type="ECO:0000313" key="3">
    <source>
        <dbReference type="Proteomes" id="UP000805614"/>
    </source>
</evidence>
<comment type="caution">
    <text evidence="2">The sequence shown here is derived from an EMBL/GenBank/DDBJ whole genome shotgun (WGS) entry which is preliminary data.</text>
</comment>
<dbReference type="Gene3D" id="2.40.10.10">
    <property type="entry name" value="Trypsin-like serine proteases"/>
    <property type="match status" value="2"/>
</dbReference>
<name>A0ABR7LVV6_9ACTN</name>
<proteinExistence type="predicted"/>
<keyword evidence="1" id="KW-0732">Signal</keyword>
<feature type="chain" id="PRO_5047484631" evidence="1">
    <location>
        <begin position="30"/>
        <end position="310"/>
    </location>
</feature>
<gene>
    <name evidence="2" type="ORF">HKK74_24550</name>
</gene>
<sequence length="310" mass="31810">MRTRHPFRIAAAALLALASFVPLTGSAVAGQTKVEYVDGVAYKPISTKVSPSWYTPEFERRLLASGTDGVRLPEGATLPGGVSEGQAAGLAQPGIRPGQWLLTLLGSDGSDNLLGWCTANFVFKKSAAWGLGTAGHCGKNGQLVSAYVVPPPTSGSLPGLYVIGKISVSHDNGIGDDFAMIDIFPEFASWMNPTMPVWGGPSGVYTGSQVGLPVKHFGHGTAFGAGGTPRVGAAIRWDIKNGDGFSWVSAASPGDSGSGVLAVLGEAAGDLTHLAVDIEGNVIGVAGTRMTKILQIANGWTLADGSLVPL</sequence>
<dbReference type="EMBL" id="JABVEC010000020">
    <property type="protein sequence ID" value="MBC6468642.1"/>
    <property type="molecule type" value="Genomic_DNA"/>
</dbReference>
<dbReference type="RefSeq" id="WP_187245689.1">
    <property type="nucleotide sequence ID" value="NZ_BAAAOK010000001.1"/>
</dbReference>